<keyword evidence="6" id="KW-0963">Cytoplasm</keyword>
<feature type="compositionally biased region" description="Low complexity" evidence="7">
    <location>
        <begin position="637"/>
        <end position="651"/>
    </location>
</feature>
<evidence type="ECO:0000256" key="3">
    <source>
        <dbReference type="ARBA" id="ARBA00006466"/>
    </source>
</evidence>
<dbReference type="RefSeq" id="XP_056082873.1">
    <property type="nucleotide sequence ID" value="XM_056223265.1"/>
</dbReference>
<feature type="compositionally biased region" description="Basic and acidic residues" evidence="7">
    <location>
        <begin position="338"/>
        <end position="350"/>
    </location>
</feature>
<feature type="compositionally biased region" description="Basic and acidic residues" evidence="7">
    <location>
        <begin position="175"/>
        <end position="209"/>
    </location>
</feature>
<feature type="compositionally biased region" description="Low complexity" evidence="7">
    <location>
        <begin position="435"/>
        <end position="447"/>
    </location>
</feature>
<dbReference type="Proteomes" id="UP001161438">
    <property type="component" value="Chromosome 9"/>
</dbReference>
<feature type="compositionally biased region" description="Polar residues" evidence="7">
    <location>
        <begin position="309"/>
        <end position="325"/>
    </location>
</feature>
<dbReference type="GO" id="GO:0030479">
    <property type="term" value="C:actin cortical patch"/>
    <property type="evidence" value="ECO:0007669"/>
    <property type="project" value="UniProtKB-SubCell"/>
</dbReference>
<feature type="compositionally biased region" description="Basic and acidic residues" evidence="7">
    <location>
        <begin position="357"/>
        <end position="382"/>
    </location>
</feature>
<reference evidence="8" key="1">
    <citation type="submission" date="2022-10" db="EMBL/GenBank/DDBJ databases">
        <authorList>
            <person name="Byrne P K."/>
        </authorList>
    </citation>
    <scope>NUCLEOTIDE SEQUENCE</scope>
    <source>
        <strain evidence="8">IFO1815</strain>
    </source>
</reference>
<evidence type="ECO:0000313" key="9">
    <source>
        <dbReference type="Proteomes" id="UP001161438"/>
    </source>
</evidence>
<name>A0AA35J0A1_SACMI</name>
<evidence type="ECO:0000256" key="7">
    <source>
        <dbReference type="SAM" id="MobiDB-lite"/>
    </source>
</evidence>
<gene>
    <name evidence="8" type="primary">SMKI09G1690</name>
    <name evidence="8" type="ORF">SMKI_09G1690</name>
</gene>
<keyword evidence="9" id="KW-1185">Reference proteome</keyword>
<comment type="subunit">
    <text evidence="4">Interacts with ribosomes. Interacts with ABP1.</text>
</comment>
<evidence type="ECO:0000313" key="8">
    <source>
        <dbReference type="EMBL" id="CAI4039759.1"/>
    </source>
</evidence>
<dbReference type="GeneID" id="80918970"/>
<dbReference type="InterPro" id="IPR021582">
    <property type="entry name" value="Aim21"/>
</dbReference>
<feature type="compositionally biased region" description="Basic and acidic residues" evidence="7">
    <location>
        <begin position="1"/>
        <end position="19"/>
    </location>
</feature>
<feature type="region of interest" description="Disordered" evidence="7">
    <location>
        <begin position="460"/>
        <end position="516"/>
    </location>
</feature>
<evidence type="ECO:0000256" key="4">
    <source>
        <dbReference type="ARBA" id="ARBA00011272"/>
    </source>
</evidence>
<feature type="region of interest" description="Disordered" evidence="7">
    <location>
        <begin position="1"/>
        <end position="53"/>
    </location>
</feature>
<protein>
    <recommendedName>
        <fullName evidence="5">Altered inheritance of mitochondria protein 21</fullName>
    </recommendedName>
</protein>
<feature type="compositionally biased region" description="Basic and acidic residues" evidence="7">
    <location>
        <begin position="666"/>
        <end position="676"/>
    </location>
</feature>
<feature type="compositionally biased region" description="Polar residues" evidence="7">
    <location>
        <begin position="413"/>
        <end position="428"/>
    </location>
</feature>
<proteinExistence type="inferred from homology"/>
<feature type="compositionally biased region" description="Polar residues" evidence="7">
    <location>
        <begin position="474"/>
        <end position="489"/>
    </location>
</feature>
<feature type="compositionally biased region" description="Basic and acidic residues" evidence="7">
    <location>
        <begin position="259"/>
        <end position="271"/>
    </location>
</feature>
<evidence type="ECO:0000256" key="6">
    <source>
        <dbReference type="ARBA" id="ARBA00023212"/>
    </source>
</evidence>
<feature type="compositionally biased region" description="Polar residues" evidence="7">
    <location>
        <begin position="163"/>
        <end position="174"/>
    </location>
</feature>
<evidence type="ECO:0000256" key="2">
    <source>
        <dbReference type="ARBA" id="ARBA00004134"/>
    </source>
</evidence>
<dbReference type="AlphaFoldDB" id="A0AA35J0A1"/>
<feature type="region of interest" description="Disordered" evidence="7">
    <location>
        <begin position="111"/>
        <end position="447"/>
    </location>
</feature>
<feature type="compositionally biased region" description="Basic and acidic residues" evidence="7">
    <location>
        <begin position="134"/>
        <end position="145"/>
    </location>
</feature>
<organism evidence="8 9">
    <name type="scientific">Saccharomyces mikatae IFO 1815</name>
    <dbReference type="NCBI Taxonomy" id="226126"/>
    <lineage>
        <taxon>Eukaryota</taxon>
        <taxon>Fungi</taxon>
        <taxon>Dikarya</taxon>
        <taxon>Ascomycota</taxon>
        <taxon>Saccharomycotina</taxon>
        <taxon>Saccharomycetes</taxon>
        <taxon>Saccharomycetales</taxon>
        <taxon>Saccharomycetaceae</taxon>
        <taxon>Saccharomyces</taxon>
    </lineage>
</organism>
<dbReference type="Pfam" id="PF11489">
    <property type="entry name" value="Aim21"/>
    <property type="match status" value="1"/>
</dbReference>
<comment type="similarity">
    <text evidence="3">Belongs to the AIM21 family.</text>
</comment>
<comment type="subcellular location">
    <subcellularLocation>
        <location evidence="2">Cytoplasm</location>
        <location evidence="2">Cytoskeleton</location>
        <location evidence="2">Actin patch</location>
    </subcellularLocation>
</comment>
<evidence type="ECO:0000256" key="5">
    <source>
        <dbReference type="ARBA" id="ARBA00021016"/>
    </source>
</evidence>
<evidence type="ECO:0000256" key="1">
    <source>
        <dbReference type="ARBA" id="ARBA00002092"/>
    </source>
</evidence>
<comment type="function">
    <text evidence="1">Involved in mitochondrial migration along actin filaments.</text>
</comment>
<sequence length="676" mass="74290">MSSEDVPKIPERPSRRKTSELFPSPSTEAGDIKANSEPSTPLEKPNVPTRRPILKAKTMTSFECGTVPENLPQVPLQRPIRRSTTEELNNVMNNTSKELKEIESLITKHNTHYPFKKKSSTAVREGETAAIHQSEQRSLSDKDSFSPDLSLSVAKEHEKNEDSQPAVSSSNLLKSSHDEIAKGSDLKGRTEKQEVHTALDNEVGDRSGFEKGVTSEDVELPVDVDKEVEEDSVQSSGAATGSGVKAEKFTKLSESSFEELQKHQEQQEEKIFQNPTDEESTTSLNEKLEAENNLEVNRQPNRLPAPAKITQTTGTNIHSQSQGEQANDIPVIPRSRPKKDLQAGLGKEESFNVENKPTPEEHDSTHVDAEEKSEIPKVPSERPKRRAPPPVPKKPSSRIAAFQEMLQKQQQQDLHNNGISSAITASADTTKENTESSTASNSTNADFTNKLNGLLALPGMVNPGQLPASLGKRLSSSDAEPTGGKQEQPQAKGAPLGNIRRTKGPRGRKLPSKVADVEKVEEDENTNKIEIFNNWNVHFLCSKQRILANTNSNEQLEKTLDENSKNIPMGQSEVSSNEVGDALYPIVMEEKNVSTANAESVPDFSLSQTAAVGNRKTASEESLSPSDAIANRDQDDITQIQEQQMENQMEADMARELSDGYEDVDYALHSEEASTP</sequence>
<feature type="compositionally biased region" description="Acidic residues" evidence="7">
    <location>
        <begin position="216"/>
        <end position="232"/>
    </location>
</feature>
<feature type="compositionally biased region" description="Basic residues" evidence="7">
    <location>
        <begin position="500"/>
        <end position="511"/>
    </location>
</feature>
<keyword evidence="6" id="KW-0206">Cytoskeleton</keyword>
<dbReference type="EMBL" id="OX365765">
    <property type="protein sequence ID" value="CAI4039759.1"/>
    <property type="molecule type" value="Genomic_DNA"/>
</dbReference>
<accession>A0AA35J0A1</accession>
<feature type="region of interest" description="Disordered" evidence="7">
    <location>
        <begin position="612"/>
        <end position="676"/>
    </location>
</feature>